<feature type="domain" description="Ppx/GppA phosphatase N-terminal" evidence="2">
    <location>
        <begin position="44"/>
        <end position="327"/>
    </location>
</feature>
<dbReference type="EMBL" id="VBPA01000115">
    <property type="protein sequence ID" value="TMQ71589.1"/>
    <property type="molecule type" value="Genomic_DNA"/>
</dbReference>
<dbReference type="SUPFAM" id="SSF53067">
    <property type="entry name" value="Actin-like ATPase domain"/>
    <property type="match status" value="2"/>
</dbReference>
<dbReference type="InterPro" id="IPR003695">
    <property type="entry name" value="Ppx_GppA_N"/>
</dbReference>
<name>A0A538U7B9_UNCEI</name>
<protein>
    <recommendedName>
        <fullName evidence="2">Ppx/GppA phosphatase N-terminal domain-containing protein</fullName>
    </recommendedName>
</protein>
<gene>
    <name evidence="3" type="ORF">E6K80_05160</name>
</gene>
<dbReference type="AlphaFoldDB" id="A0A538U7B9"/>
<evidence type="ECO:0000313" key="4">
    <source>
        <dbReference type="Proteomes" id="UP000319836"/>
    </source>
</evidence>
<reference evidence="3 4" key="1">
    <citation type="journal article" date="2019" name="Nat. Microbiol.">
        <title>Mediterranean grassland soil C-N compound turnover is dependent on rainfall and depth, and is mediated by genomically divergent microorganisms.</title>
        <authorList>
            <person name="Diamond S."/>
            <person name="Andeer P.F."/>
            <person name="Li Z."/>
            <person name="Crits-Christoph A."/>
            <person name="Burstein D."/>
            <person name="Anantharaman K."/>
            <person name="Lane K.R."/>
            <person name="Thomas B.C."/>
            <person name="Pan C."/>
            <person name="Northen T.R."/>
            <person name="Banfield J.F."/>
        </authorList>
    </citation>
    <scope>NUCLEOTIDE SEQUENCE [LARGE SCALE GENOMIC DNA]</scope>
    <source>
        <strain evidence="3">WS_10</strain>
    </source>
</reference>
<dbReference type="CDD" id="cd24054">
    <property type="entry name" value="ASKHA_NBD_AaPPX-GppA_MtPPX2-like"/>
    <property type="match status" value="1"/>
</dbReference>
<evidence type="ECO:0000259" key="2">
    <source>
        <dbReference type="Pfam" id="PF02541"/>
    </source>
</evidence>
<evidence type="ECO:0000313" key="3">
    <source>
        <dbReference type="EMBL" id="TMQ71589.1"/>
    </source>
</evidence>
<proteinExistence type="predicted"/>
<accession>A0A538U7B9</accession>
<dbReference type="PANTHER" id="PTHR30005:SF0">
    <property type="entry name" value="RETROGRADE REGULATION PROTEIN 2"/>
    <property type="match status" value="1"/>
</dbReference>
<dbReference type="InterPro" id="IPR050273">
    <property type="entry name" value="GppA/Ppx_hydrolase"/>
</dbReference>
<dbReference type="GO" id="GO:0016462">
    <property type="term" value="F:pyrophosphatase activity"/>
    <property type="evidence" value="ECO:0007669"/>
    <property type="project" value="TreeGrafter"/>
</dbReference>
<feature type="region of interest" description="Disordered" evidence="1">
    <location>
        <begin position="338"/>
        <end position="367"/>
    </location>
</feature>
<sequence length="367" mass="38705">MQRHEHSPGPSLLENSSSMNDSSPLRVTAVDVGSNSIRLLVADVSAGDSSEVVSTVARAGEPCRLGRGLERTGTIETPLAERAAQLAREFVRRGRALGARKFVIGGTAALRSAHNGPEVAARIAEQTGVDVRILSGEEEARLVYEAVVLGLGGPARRSSCVVFDLGGGSTEVVSGLGERAGRWASLPFGAVSLTERFLHVSPAIDSEVEALERHVMAEVEARCADMPDSAPVLAGVGGTVTAFAVIDQGLEAYEPERVEGCLIDSSRVEAVVERLKRSTEADRKRIGALGKGRADIVVAGSLAVRVLARRFRNRSLLCSTQGLRYGLARLAFREDRAVNPPISVDPPPAKSDTPSGAALDPPSPNDH</sequence>
<feature type="compositionally biased region" description="Polar residues" evidence="1">
    <location>
        <begin position="13"/>
        <end position="24"/>
    </location>
</feature>
<dbReference type="InterPro" id="IPR043129">
    <property type="entry name" value="ATPase_NBD"/>
</dbReference>
<dbReference type="Gene3D" id="3.30.420.40">
    <property type="match status" value="1"/>
</dbReference>
<comment type="caution">
    <text evidence="3">The sequence shown here is derived from an EMBL/GenBank/DDBJ whole genome shotgun (WGS) entry which is preliminary data.</text>
</comment>
<dbReference type="Gene3D" id="3.30.420.150">
    <property type="entry name" value="Exopolyphosphatase. Domain 2"/>
    <property type="match status" value="1"/>
</dbReference>
<dbReference type="Proteomes" id="UP000319836">
    <property type="component" value="Unassembled WGS sequence"/>
</dbReference>
<feature type="region of interest" description="Disordered" evidence="1">
    <location>
        <begin position="1"/>
        <end position="24"/>
    </location>
</feature>
<dbReference type="Pfam" id="PF02541">
    <property type="entry name" value="Ppx-GppA"/>
    <property type="match status" value="1"/>
</dbReference>
<evidence type="ECO:0000256" key="1">
    <source>
        <dbReference type="SAM" id="MobiDB-lite"/>
    </source>
</evidence>
<dbReference type="PANTHER" id="PTHR30005">
    <property type="entry name" value="EXOPOLYPHOSPHATASE"/>
    <property type="match status" value="1"/>
</dbReference>
<organism evidence="3 4">
    <name type="scientific">Eiseniibacteriota bacterium</name>
    <dbReference type="NCBI Taxonomy" id="2212470"/>
    <lineage>
        <taxon>Bacteria</taxon>
        <taxon>Candidatus Eiseniibacteriota</taxon>
    </lineage>
</organism>